<dbReference type="EMBL" id="BAAAZU010000010">
    <property type="protein sequence ID" value="GAA3925703.1"/>
    <property type="molecule type" value="Genomic_DNA"/>
</dbReference>
<feature type="transmembrane region" description="Helical" evidence="1">
    <location>
        <begin position="76"/>
        <end position="98"/>
    </location>
</feature>
<keyword evidence="1" id="KW-1133">Transmembrane helix</keyword>
<gene>
    <name evidence="2" type="ORF">GCM10022229_19780</name>
</gene>
<evidence type="ECO:0000313" key="3">
    <source>
        <dbReference type="Proteomes" id="UP001501727"/>
    </source>
</evidence>
<proteinExistence type="predicted"/>
<feature type="transmembrane region" description="Helical" evidence="1">
    <location>
        <begin position="104"/>
        <end position="123"/>
    </location>
</feature>
<protein>
    <recommendedName>
        <fullName evidence="4">ATP synthase subunit I</fullName>
    </recommendedName>
</protein>
<accession>A0ABP7MLA9</accession>
<comment type="caution">
    <text evidence="2">The sequence shown here is derived from an EMBL/GenBank/DDBJ whole genome shotgun (WGS) entry which is preliminary data.</text>
</comment>
<sequence>MIRVHDPIAAGRRAALRAVAVQGLVVALLAAAFLARSAQEALAVGVGGLALVLGNALSAVVALGGIVPAPVAFGRLLLGAMGKWLVAIAVLAAGFAVWRLPPLPLLGGLVAGLLAYLVALNFLKQDVHSKG</sequence>
<organism evidence="2 3">
    <name type="scientific">Luteimonas lutimaris</name>
    <dbReference type="NCBI Taxonomy" id="698645"/>
    <lineage>
        <taxon>Bacteria</taxon>
        <taxon>Pseudomonadati</taxon>
        <taxon>Pseudomonadota</taxon>
        <taxon>Gammaproteobacteria</taxon>
        <taxon>Lysobacterales</taxon>
        <taxon>Lysobacteraceae</taxon>
        <taxon>Luteimonas</taxon>
    </lineage>
</organism>
<evidence type="ECO:0008006" key="4">
    <source>
        <dbReference type="Google" id="ProtNLM"/>
    </source>
</evidence>
<reference evidence="3" key="1">
    <citation type="journal article" date="2019" name="Int. J. Syst. Evol. Microbiol.">
        <title>The Global Catalogue of Microorganisms (GCM) 10K type strain sequencing project: providing services to taxonomists for standard genome sequencing and annotation.</title>
        <authorList>
            <consortium name="The Broad Institute Genomics Platform"/>
            <consortium name="The Broad Institute Genome Sequencing Center for Infectious Disease"/>
            <person name="Wu L."/>
            <person name="Ma J."/>
        </authorList>
    </citation>
    <scope>NUCLEOTIDE SEQUENCE [LARGE SCALE GENOMIC DNA]</scope>
    <source>
        <strain evidence="3">JCM 16916</strain>
    </source>
</reference>
<dbReference type="Proteomes" id="UP001501727">
    <property type="component" value="Unassembled WGS sequence"/>
</dbReference>
<keyword evidence="1" id="KW-0812">Transmembrane</keyword>
<keyword evidence="1" id="KW-0472">Membrane</keyword>
<evidence type="ECO:0000256" key="1">
    <source>
        <dbReference type="SAM" id="Phobius"/>
    </source>
</evidence>
<name>A0ABP7MLA9_9GAMM</name>
<feature type="transmembrane region" description="Helical" evidence="1">
    <location>
        <begin position="41"/>
        <end position="64"/>
    </location>
</feature>
<feature type="transmembrane region" description="Helical" evidence="1">
    <location>
        <begin position="14"/>
        <end position="35"/>
    </location>
</feature>
<evidence type="ECO:0000313" key="2">
    <source>
        <dbReference type="EMBL" id="GAA3925703.1"/>
    </source>
</evidence>
<keyword evidence="3" id="KW-1185">Reference proteome</keyword>